<feature type="region of interest" description="Disordered" evidence="9">
    <location>
        <begin position="3124"/>
        <end position="3157"/>
    </location>
</feature>
<dbReference type="SUPFAM" id="SSF55961">
    <property type="entry name" value="Bet v1-like"/>
    <property type="match status" value="1"/>
</dbReference>
<dbReference type="InterPro" id="IPR036291">
    <property type="entry name" value="NAD(P)-bd_dom_sf"/>
</dbReference>
<feature type="compositionally biased region" description="Basic residues" evidence="9">
    <location>
        <begin position="2082"/>
        <end position="2096"/>
    </location>
</feature>
<dbReference type="SUPFAM" id="SSF52540">
    <property type="entry name" value="P-loop containing nucleoside triphosphate hydrolases"/>
    <property type="match status" value="2"/>
</dbReference>
<dbReference type="FunFam" id="3.40.50.300:FF:000615">
    <property type="entry name" value="pre-mRNA-splicing factor ATP-dependent RNA helicase DEAH7"/>
    <property type="match status" value="1"/>
</dbReference>
<feature type="compositionally biased region" description="Basic and acidic residues" evidence="9">
    <location>
        <begin position="3567"/>
        <end position="3592"/>
    </location>
</feature>
<dbReference type="InterPro" id="IPR016040">
    <property type="entry name" value="NAD(P)-bd_dom"/>
</dbReference>
<dbReference type="PROSITE" id="PS51194">
    <property type="entry name" value="HELICASE_CTER"/>
    <property type="match status" value="1"/>
</dbReference>
<dbReference type="InterPro" id="IPR011709">
    <property type="entry name" value="DEAD-box_helicase_OB_fold"/>
</dbReference>
<feature type="compositionally biased region" description="Polar residues" evidence="9">
    <location>
        <begin position="2000"/>
        <end position="2012"/>
    </location>
</feature>
<dbReference type="InterPro" id="IPR011545">
    <property type="entry name" value="DEAD/DEAH_box_helicase_dom"/>
</dbReference>
<dbReference type="InterPro" id="IPR014001">
    <property type="entry name" value="Helicase_ATP-bd"/>
</dbReference>
<feature type="compositionally biased region" description="Polar residues" evidence="9">
    <location>
        <begin position="1858"/>
        <end position="1874"/>
    </location>
</feature>
<keyword evidence="15" id="KW-1185">Reference proteome</keyword>
<keyword evidence="2" id="KW-0507">mRNA processing</keyword>
<feature type="region of interest" description="Disordered" evidence="9">
    <location>
        <begin position="2051"/>
        <end position="2132"/>
    </location>
</feature>
<dbReference type="InterPro" id="IPR027417">
    <property type="entry name" value="P-loop_NTPase"/>
</dbReference>
<keyword evidence="5 14" id="KW-0347">Helicase</keyword>
<dbReference type="InterPro" id="IPR023393">
    <property type="entry name" value="START-like_dom_sf"/>
</dbReference>
<dbReference type="CDD" id="cd18791">
    <property type="entry name" value="SF2_C_RHA"/>
    <property type="match status" value="1"/>
</dbReference>
<dbReference type="Pfam" id="PF01852">
    <property type="entry name" value="START"/>
    <property type="match status" value="1"/>
</dbReference>
<dbReference type="Gene3D" id="3.90.25.10">
    <property type="entry name" value="UDP-galactose 4-epimerase, domain 1"/>
    <property type="match status" value="1"/>
</dbReference>
<dbReference type="Pfam" id="PF00271">
    <property type="entry name" value="Helicase_C"/>
    <property type="match status" value="1"/>
</dbReference>
<evidence type="ECO:0000256" key="10">
    <source>
        <dbReference type="SAM" id="SignalP"/>
    </source>
</evidence>
<feature type="signal peptide" evidence="10">
    <location>
        <begin position="1"/>
        <end position="18"/>
    </location>
</feature>
<comment type="similarity">
    <text evidence="7">Belongs to the DEAD box helicase family. DEAH subfamily. PRP16 sub-subfamily.</text>
</comment>
<evidence type="ECO:0000256" key="1">
    <source>
        <dbReference type="ARBA" id="ARBA00012552"/>
    </source>
</evidence>
<dbReference type="Gene3D" id="3.40.50.720">
    <property type="entry name" value="NAD(P)-binding Rossmann-like Domain"/>
    <property type="match status" value="1"/>
</dbReference>
<feature type="compositionally biased region" description="Polar residues" evidence="9">
    <location>
        <begin position="1822"/>
        <end position="1839"/>
    </location>
</feature>
<dbReference type="InterPro" id="IPR001650">
    <property type="entry name" value="Helicase_C-like"/>
</dbReference>
<dbReference type="Pfam" id="PF07717">
    <property type="entry name" value="OB_NTP_bind"/>
    <property type="match status" value="1"/>
</dbReference>
<dbReference type="Gene3D" id="3.40.50.300">
    <property type="entry name" value="P-loop containing nucleotide triphosphate hydrolases"/>
    <property type="match status" value="3"/>
</dbReference>
<dbReference type="PANTHER" id="PTHR18934:SF91">
    <property type="entry name" value="PRE-MRNA-SPLICING FACTOR ATP-DEPENDENT RNA HELICASE PRP16"/>
    <property type="match status" value="1"/>
</dbReference>
<feature type="domain" description="Helicase ATP-binding" evidence="12">
    <location>
        <begin position="2631"/>
        <end position="2794"/>
    </location>
</feature>
<accession>A0A1Q9DQP6</accession>
<dbReference type="Gene3D" id="2.130.10.30">
    <property type="entry name" value="Regulator of chromosome condensation 1/beta-lactamase-inhibitor protein II"/>
    <property type="match status" value="2"/>
</dbReference>
<feature type="compositionally biased region" description="Pro residues" evidence="9">
    <location>
        <begin position="2058"/>
        <end position="2068"/>
    </location>
</feature>
<dbReference type="Gene3D" id="3.30.530.20">
    <property type="match status" value="1"/>
</dbReference>
<feature type="compositionally biased region" description="Basic residues" evidence="9">
    <location>
        <begin position="3614"/>
        <end position="3626"/>
    </location>
</feature>
<keyword evidence="3" id="KW-0547">Nucleotide-binding</keyword>
<keyword evidence="10" id="KW-0732">Signal</keyword>
<reference evidence="14 15" key="1">
    <citation type="submission" date="2016-02" db="EMBL/GenBank/DDBJ databases">
        <title>Genome analysis of coral dinoflagellate symbionts highlights evolutionary adaptations to a symbiotic lifestyle.</title>
        <authorList>
            <person name="Aranda M."/>
            <person name="Li Y."/>
            <person name="Liew Y.J."/>
            <person name="Baumgarten S."/>
            <person name="Simakov O."/>
            <person name="Wilson M."/>
            <person name="Piel J."/>
            <person name="Ashoor H."/>
            <person name="Bougouffa S."/>
            <person name="Bajic V.B."/>
            <person name="Ryu T."/>
            <person name="Ravasi T."/>
            <person name="Bayer T."/>
            <person name="Micklem G."/>
            <person name="Kim H."/>
            <person name="Bhak J."/>
            <person name="Lajeunesse T.C."/>
            <person name="Voolstra C.R."/>
        </authorList>
    </citation>
    <scope>NUCLEOTIDE SEQUENCE [LARGE SCALE GENOMIC DNA]</scope>
    <source>
        <strain evidence="14 15">CCMP2467</strain>
    </source>
</reference>
<feature type="region of interest" description="Disordered" evidence="9">
    <location>
        <begin position="2959"/>
        <end position="2978"/>
    </location>
</feature>
<dbReference type="InterPro" id="IPR002913">
    <property type="entry name" value="START_lipid-bd_dom"/>
</dbReference>
<dbReference type="EMBL" id="LSRX01000430">
    <property type="protein sequence ID" value="OLP97492.1"/>
    <property type="molecule type" value="Genomic_DNA"/>
</dbReference>
<feature type="region of interest" description="Disordered" evidence="9">
    <location>
        <begin position="828"/>
        <end position="850"/>
    </location>
</feature>
<feature type="region of interest" description="Disordered" evidence="9">
    <location>
        <begin position="1404"/>
        <end position="1463"/>
    </location>
</feature>
<feature type="region of interest" description="Disordered" evidence="9">
    <location>
        <begin position="1917"/>
        <end position="1967"/>
    </location>
</feature>
<feature type="region of interest" description="Disordered" evidence="9">
    <location>
        <begin position="3051"/>
        <end position="3081"/>
    </location>
</feature>
<dbReference type="InterPro" id="IPR029064">
    <property type="entry name" value="Ribosomal_eL30-like_sf"/>
</dbReference>
<dbReference type="SUPFAM" id="SSF51735">
    <property type="entry name" value="NAD(P)-binding Rossmann-fold domains"/>
    <property type="match status" value="1"/>
</dbReference>
<feature type="domain" description="Helicase C-terminal" evidence="13">
    <location>
        <begin position="2816"/>
        <end position="2965"/>
    </location>
</feature>
<feature type="chain" id="PRO_5012435266" description="RNA helicase" evidence="10">
    <location>
        <begin position="19"/>
        <end position="3634"/>
    </location>
</feature>
<evidence type="ECO:0000259" key="13">
    <source>
        <dbReference type="PROSITE" id="PS51194"/>
    </source>
</evidence>
<dbReference type="SMART" id="SM00847">
    <property type="entry name" value="HA2"/>
    <property type="match status" value="1"/>
</dbReference>
<dbReference type="InterPro" id="IPR009091">
    <property type="entry name" value="RCC1/BLIP-II"/>
</dbReference>
<dbReference type="FunFam" id="3.40.50.300:FF:003016">
    <property type="entry name" value="DEAH-box helicase 9"/>
    <property type="match status" value="1"/>
</dbReference>
<gene>
    <name evidence="14" type="primary">DHX38</name>
    <name evidence="14" type="ORF">AK812_SmicGene20142</name>
</gene>
<dbReference type="GO" id="GO:0016787">
    <property type="term" value="F:hydrolase activity"/>
    <property type="evidence" value="ECO:0007669"/>
    <property type="project" value="UniProtKB-KW"/>
</dbReference>
<evidence type="ECO:0000313" key="15">
    <source>
        <dbReference type="Proteomes" id="UP000186817"/>
    </source>
</evidence>
<proteinExistence type="inferred from homology"/>
<sequence length="3634" mass="400848">MARWKHWTLWLLWTVSSAEEKERKTHFEAWSPCHTLHGNGKKALVTGITGMLGSHVAEALLGRGYKVYGVVRPRSNIRNLATFQAKIEILTAELTDPWRVLRLMEQVKPDYIFHFAAQAFNSLSFDQPAETLSTNMMSTLHILEAARQLKMKSTRVVIAGSSTVYGASTEDWDGPVPEEAAMKPVSPYGVSKAASELLALSYSRAHGLHVIVPRFFIHLAPRGVEALALHDFARQVAMVERGLLSPPVLRHGDLSTRRDITDIVDSAPVVVCLAEVAPSNTVVNLGSNVSYSMQQLLNELVLLSPSWSPENQSGDPFTLRLEMDVSRLRAYDERIVMADISRVQELTGWIPQPDMPRLLRMLLDYWRHETAFRYPDAVQLDVDGPFRLDQKDLVFFACQRVSHPREPHSYVEHQEAVEGIQVRRLHQCPVAVGDEEWEVPGREIAMPAVLPRYSLGYKTTLKTLRISNNCPALRKSEIEYYATLLTLQNAAQTGMHAAAFEAMLAKTGVHHFHGDNNELGTACGRYYRVSCLSITDPGDSDIIRSLPGRAFLGKAKDNGGSERDKDLQCCVCFAGFLMSQPSFESSCHQFSIDFDPESEKAQQVAVQCLSCILCLNDNATLRWERLITTTEGVEAWVEFGLRNTSSVSRLKVKATIKRSPSDCFRLLKDANSRMEFDVNCTEAEVILCCRNSADLVRMVMAPPPNDTSPTKRPKQELLVLRAYEEKPDQNVFILCSRSVRSDKRFPPRDDLQRTEVLPSGYIMEATSESSECTNLTFLGQFSQALFDMVQPHAMETVRRFKELLEKPSNAQLTDQLDAPDLQEGGLLRQDNTYPATGPLPSAFESGQRRRKSDTKQLHLQVVLISGECADLTIRCDARVSEAKAEAAVALGVVATSLISDTGCLLDHMTLAEAGVKDGGILAAQLADEVRLYTNRGAFAYINPDGDILTWGDPEGGGDSRFVQHLFQCQVATILSTDTAFAALLHDGRVLTWGDPLAGGDCSAVESQLVEVTRIVGNRGAFAALRRGGGVVVWGHQAYGADTAAVREHLHSGVVQICNTGSAFAALKADGHVVTWGNAAAGGDSRYVYDQLQRDVSYLASNEHAFVAVRRDGTVATWGDPARGGDCSSVASKLKQGIKMICSNSVAFAVVLENGSVVSWGLSSGGGSTRQVQAQLRSKVLKIYATSQAFTALKESGNVISWGLESDGGDILARPEDRGEVDRIFCTDHAFAALTRRDGRVNCWGAKDSGGDCSAVSSQLHGIYHICGTRHAFAALRHDGSVVTWGSPASGGDSGSCSPQLQGGVLRLFATRLAFAAVKRDGTILTWGGRDGGGPMRPPQRQALTRTESGLKVAKIAFNTRSRASKFGLDRIAKQKRLERELKAGPMTLDADPLADAPKPTMAQLEAKAQRKRIAAGSGSDASDDEEKPQAGKPNRGPRSRSRSPAVARNGVGKAKQGDVRTSSADLWEAAKDIRAKLSKMGLQGAMETAAGIWEQVARQVPLDVLVLILAAAAFAAGIITYCCEAHSALDCVPSSPKDIEDASPVSVKSLPPEKAADIEQDRRHKAREDLPEPEPEKCDEDSRRNGLEVCLERLPGEAWGFAWHSKAFCEQRLIVVGIDPDSPAGRWQLQREHQGLPTVQRGDELVCANDVTQHSSMQISLVVANRLRLKFLRAEGVADLARGVMPKLEAKDACKEEVLKETPALPPLQPDTFAESDTDDLAETGSQNLLNYDGVPRNFWSYQRLPRSLPAETVDAAPVDSQSEQRAPEAAQQPLCEKTTVRSVPLRSRSDPPAAPRRRGGSSSPASRASRGPGAVPHLFTRSRTAGSRSPASKHSLQSAVGRPLRHRGDARDGQIVSCGSESENASRSDQCPSTDWEYMMDNRAQQCQSMPDPSQGPGVVMMLALQPMLGGVLGQPGHHGPFVPAPMGSPHVSDASSTPPPPLTSPKVPSMPASSSTPGAGLMVPMPTNHGFAAGASTQNAQVMGWAPAWRSDGPEQGHQASASSSWLQSVTAEENTVPNLAARSGKKTYRAGQRLTARRLRAAQRAAELNQALPSEPVPSPSPPSEPSSEEPPGAEARTKPRRRAGVRVRRRREHAIARRREQEEQGDVPRPQPVGAVPPGPLPPRHEEVEVDGFDSPAELDVQVLDAGSPVSGHQWAASKRLRSQPRDSSNDLERDVIGREVLINGLVHTPQLNGHWGRVAEFDPVHRCYLVHAFVSGSSPLALRLRRDAFVVPKSAAAVNSPETRNAEKPAEGLNESEWHEWNERNGRREWNEWNRRQPSALQLVELQTDLGRISSQPVCWWNSCLLTLSSVAKLLDDDDTGKKEAGRGPLAGQPLLFKGNKAKIKEEDEVKLEPGEDKSRVKTRDNKDLQYHNITEQVMTKNEIEEKIKAEAEIDEYEEGKLDRDWYMAEEGGAAQGMDAMDPVQEAEKEEKKKRQLASVARVNIRQQQKNEANELWELNRLGAMGLAERKEVNLDFSKEDEEKRVAVVTRDTTPPFLDGRKVFTTQTEAVSAVKDPTSDMAVFCKQGSKVVRQVREEQDQSKFRQRFWELAGSNMGNVMGVKKKTDTDKQEDDVSDDEFDHKASNQYGQALKNQKTEAQSEFAKTRSIQQQRRSLPVFKVREELIDLLREHNVMICVGETGSGKTTQLTQYLHEAGYSVNGQIGCTQPRRVAAVSVAKRVADEMGCELGTKVGYSIRFEDCTSESTIIKYMTDGVLLRETLFEPDLDRYCAVIMDEAHERSLNTDVLFGILRTVVGRRHDFKLIITSATMDADKFAAFFGNVPVFNIPGRTFPVDTFYARSTAQDYVDAAVQQAIAIHVGQDQGDVLIFMTGQEDIEATCVLLADRISQVGENVPPVSILPIYSQLPSDLQAKIFESSDKRKVIVATNIAETSLTVDGIKYVIDTVKGGALELQAEMGMKLLKATEASGAEYDSAAAEAYQKEVETRIAKLETESNQLTGKDNKKERSAKGKEIAELKNEHKYVDACKIVKGLEPKFLDYSEADSRVCGLQIALSPLQIILLRQINMFGHFVTKAAVLPQIEKPETVQEAPEQKARKDNKKEKKEKESAGLSPDELKELESLKQQIVEEKAILKEQGMSGGQINKNEKIVSMVTRLNELKEKQDPGSSKKDKDAKKDAKKKTPLSAEEQREYAQLQGDIEVYKAKLRTEFGYSNKEIKADPDLKEMEARLAAFEKRYCKLKIYNPKMGMDSLQVTPISQANANQRRGRAGRTGPGMCWRLYTESAFVSEMLQMTIPEIQRTNLANVVLLLKSMGDTILNSLFQLWMLGALDNLGDITTLGNKMAQFPLDPPLSKMLIVGEELGCSEEIMTVVSMLSVPSIFFRPKDRADESDAAREKFFVPESDHLTFLNVYQQWAHNGYSARWCGDHFVHQKSLKKVREVRGQLEEIMQQQRLQVNSIGTDWDVVRKAICAGYFHNASKLRGIGEYVNLRSRIPANLHPTSSLYGLGYTPDYVVYHEVMYTVKEYMQTVTAVDPYWLAELGPMFFSVKESSSDFHAKQRQEQEARRQMEYEQKLRDDLERQAKQEEAEALVRSGGQVVEVGKKRAPRDNLRKLKSSDATEQEERPRGKKASGPSAVGNDSDSDSAAAKRRRAAGRKPRVRSAWAAAG</sequence>
<dbReference type="Gene3D" id="1.20.120.1080">
    <property type="match status" value="1"/>
</dbReference>
<dbReference type="PANTHER" id="PTHR18934">
    <property type="entry name" value="ATP-DEPENDENT RNA HELICASE"/>
    <property type="match status" value="1"/>
</dbReference>
<dbReference type="SMART" id="SM00490">
    <property type="entry name" value="HELICc"/>
    <property type="match status" value="1"/>
</dbReference>
<dbReference type="GO" id="GO:0003724">
    <property type="term" value="F:RNA helicase activity"/>
    <property type="evidence" value="ECO:0007669"/>
    <property type="project" value="UniProtKB-EC"/>
</dbReference>
<feature type="compositionally biased region" description="Pro residues" evidence="9">
    <location>
        <begin position="2113"/>
        <end position="2126"/>
    </location>
</feature>
<evidence type="ECO:0000256" key="2">
    <source>
        <dbReference type="ARBA" id="ARBA00022664"/>
    </source>
</evidence>
<dbReference type="Proteomes" id="UP000186817">
    <property type="component" value="Unassembled WGS sequence"/>
</dbReference>
<dbReference type="GO" id="GO:0005524">
    <property type="term" value="F:ATP binding"/>
    <property type="evidence" value="ECO:0007669"/>
    <property type="project" value="UniProtKB-KW"/>
</dbReference>
<dbReference type="SUPFAM" id="SSF50985">
    <property type="entry name" value="RCC1/BLIP-II"/>
    <property type="match status" value="2"/>
</dbReference>
<dbReference type="InterPro" id="IPR020904">
    <property type="entry name" value="Sc_DH/Rdtase_CS"/>
</dbReference>
<feature type="region of interest" description="Disordered" evidence="9">
    <location>
        <begin position="2153"/>
        <end position="2176"/>
    </location>
</feature>
<dbReference type="GO" id="GO:0008289">
    <property type="term" value="F:lipid binding"/>
    <property type="evidence" value="ECO:0007669"/>
    <property type="project" value="InterPro"/>
</dbReference>
<feature type="compositionally biased region" description="Basic and acidic residues" evidence="9">
    <location>
        <begin position="3124"/>
        <end position="3142"/>
    </location>
</feature>
<dbReference type="Pfam" id="PF00270">
    <property type="entry name" value="DEAD"/>
    <property type="match status" value="1"/>
</dbReference>
<feature type="compositionally biased region" description="Basic and acidic residues" evidence="9">
    <location>
        <begin position="2967"/>
        <end position="2978"/>
    </location>
</feature>
<feature type="compositionally biased region" description="Basic and acidic residues" evidence="9">
    <location>
        <begin position="2097"/>
        <end position="2106"/>
    </location>
</feature>
<dbReference type="PROSITE" id="PS00061">
    <property type="entry name" value="ADH_SHORT"/>
    <property type="match status" value="1"/>
</dbReference>
<dbReference type="PROSITE" id="PS51192">
    <property type="entry name" value="HELICASE_ATP_BIND_1"/>
    <property type="match status" value="1"/>
</dbReference>
<organism evidence="14 15">
    <name type="scientific">Symbiodinium microadriaticum</name>
    <name type="common">Dinoflagellate</name>
    <name type="synonym">Zooxanthella microadriatica</name>
    <dbReference type="NCBI Taxonomy" id="2951"/>
    <lineage>
        <taxon>Eukaryota</taxon>
        <taxon>Sar</taxon>
        <taxon>Alveolata</taxon>
        <taxon>Dinophyceae</taxon>
        <taxon>Suessiales</taxon>
        <taxon>Symbiodiniaceae</taxon>
        <taxon>Symbiodinium</taxon>
    </lineage>
</organism>
<comment type="caution">
    <text evidence="14">The sequence shown here is derived from an EMBL/GenBank/DDBJ whole genome shotgun (WGS) entry which is preliminary data.</text>
</comment>
<dbReference type="InterPro" id="IPR048333">
    <property type="entry name" value="HA2_WH"/>
</dbReference>
<feature type="compositionally biased region" description="Basic and acidic residues" evidence="9">
    <location>
        <begin position="1554"/>
        <end position="1582"/>
    </location>
</feature>
<dbReference type="InterPro" id="IPR007502">
    <property type="entry name" value="Helicase-assoc_dom"/>
</dbReference>
<feature type="region of interest" description="Disordered" evidence="9">
    <location>
        <begin position="1536"/>
        <end position="1582"/>
    </location>
</feature>
<dbReference type="InterPro" id="IPR022991">
    <property type="entry name" value="Ribosomal_eL30_CS"/>
</dbReference>
<keyword evidence="6" id="KW-0067">ATP-binding</keyword>
<dbReference type="PROSITE" id="PS00993">
    <property type="entry name" value="RIBOSOMAL_L30E_2"/>
    <property type="match status" value="1"/>
</dbReference>
<feature type="region of interest" description="Disordered" evidence="9">
    <location>
        <begin position="3552"/>
        <end position="3634"/>
    </location>
</feature>
<evidence type="ECO:0000259" key="11">
    <source>
        <dbReference type="PROSITE" id="PS50848"/>
    </source>
</evidence>
<dbReference type="GO" id="GO:0003723">
    <property type="term" value="F:RNA binding"/>
    <property type="evidence" value="ECO:0007669"/>
    <property type="project" value="TreeGrafter"/>
</dbReference>
<feature type="compositionally biased region" description="Low complexity" evidence="9">
    <location>
        <begin position="1801"/>
        <end position="1815"/>
    </location>
</feature>
<feature type="region of interest" description="Disordered" evidence="9">
    <location>
        <begin position="1989"/>
        <end position="2012"/>
    </location>
</feature>
<evidence type="ECO:0000313" key="14">
    <source>
        <dbReference type="EMBL" id="OLP97492.1"/>
    </source>
</evidence>
<comment type="catalytic activity">
    <reaction evidence="8">
        <text>ATP + H2O = ADP + phosphate + H(+)</text>
        <dbReference type="Rhea" id="RHEA:13065"/>
        <dbReference type="ChEBI" id="CHEBI:15377"/>
        <dbReference type="ChEBI" id="CHEBI:15378"/>
        <dbReference type="ChEBI" id="CHEBI:30616"/>
        <dbReference type="ChEBI" id="CHEBI:43474"/>
        <dbReference type="ChEBI" id="CHEBI:456216"/>
        <dbReference type="EC" id="3.6.4.13"/>
    </reaction>
</comment>
<evidence type="ECO:0000256" key="5">
    <source>
        <dbReference type="ARBA" id="ARBA00022806"/>
    </source>
</evidence>
<protein>
    <recommendedName>
        <fullName evidence="1">RNA helicase</fullName>
        <ecNumber evidence="1">3.6.4.13</ecNumber>
    </recommendedName>
</protein>
<dbReference type="Gene3D" id="3.30.1330.30">
    <property type="match status" value="1"/>
</dbReference>
<dbReference type="PROSITE" id="PS50848">
    <property type="entry name" value="START"/>
    <property type="match status" value="1"/>
</dbReference>
<dbReference type="SMART" id="SM00487">
    <property type="entry name" value="DEXDc"/>
    <property type="match status" value="1"/>
</dbReference>
<keyword evidence="4" id="KW-0378">Hydrolase</keyword>
<dbReference type="OrthoDB" id="432228at2759"/>
<feature type="domain" description="START" evidence="11">
    <location>
        <begin position="594"/>
        <end position="805"/>
    </location>
</feature>
<dbReference type="Pfam" id="PF04408">
    <property type="entry name" value="WHD_HA2"/>
    <property type="match status" value="1"/>
</dbReference>
<evidence type="ECO:0000256" key="7">
    <source>
        <dbReference type="ARBA" id="ARBA00038040"/>
    </source>
</evidence>
<evidence type="ECO:0000259" key="12">
    <source>
        <dbReference type="PROSITE" id="PS51192"/>
    </source>
</evidence>
<dbReference type="EC" id="3.6.4.13" evidence="1"/>
<dbReference type="Pfam" id="PF16363">
    <property type="entry name" value="GDP_Man_Dehyd"/>
    <property type="match status" value="1"/>
</dbReference>
<dbReference type="Pfam" id="PF21010">
    <property type="entry name" value="HA2_C"/>
    <property type="match status" value="1"/>
</dbReference>
<evidence type="ECO:0000256" key="3">
    <source>
        <dbReference type="ARBA" id="ARBA00022741"/>
    </source>
</evidence>
<evidence type="ECO:0000256" key="6">
    <source>
        <dbReference type="ARBA" id="ARBA00022840"/>
    </source>
</evidence>
<feature type="compositionally biased region" description="Low complexity" evidence="9">
    <location>
        <begin position="3601"/>
        <end position="3612"/>
    </location>
</feature>
<name>A0A1Q9DQP6_SYMMI</name>
<evidence type="ECO:0000256" key="8">
    <source>
        <dbReference type="ARBA" id="ARBA00047984"/>
    </source>
</evidence>
<evidence type="ECO:0000256" key="4">
    <source>
        <dbReference type="ARBA" id="ARBA00022801"/>
    </source>
</evidence>
<evidence type="ECO:0000256" key="9">
    <source>
        <dbReference type="SAM" id="MobiDB-lite"/>
    </source>
</evidence>
<dbReference type="GO" id="GO:0006397">
    <property type="term" value="P:mRNA processing"/>
    <property type="evidence" value="ECO:0007669"/>
    <property type="project" value="UniProtKB-KW"/>
</dbReference>
<feature type="region of interest" description="Disordered" evidence="9">
    <location>
        <begin position="1753"/>
        <end position="1875"/>
    </location>
</feature>
<dbReference type="SUPFAM" id="SSF55315">
    <property type="entry name" value="L30e-like"/>
    <property type="match status" value="1"/>
</dbReference>